<name>A0A1Q3A9H4_ZYGRO</name>
<evidence type="ECO:0000313" key="1">
    <source>
        <dbReference type="EMBL" id="GAV52374.1"/>
    </source>
</evidence>
<dbReference type="Proteomes" id="UP000187013">
    <property type="component" value="Unassembled WGS sequence"/>
</dbReference>
<evidence type="ECO:0000313" key="2">
    <source>
        <dbReference type="Proteomes" id="UP000187013"/>
    </source>
</evidence>
<reference evidence="1 2" key="1">
    <citation type="submission" date="2016-08" db="EMBL/GenBank/DDBJ databases">
        <title>Draft genome sequence of allopolyploid Zygosaccharomyces rouxii.</title>
        <authorList>
            <person name="Watanabe J."/>
            <person name="Uehara K."/>
            <person name="Mogi Y."/>
            <person name="Tsukioka Y."/>
        </authorList>
    </citation>
    <scope>NUCLEOTIDE SEQUENCE [LARGE SCALE GENOMIC DNA]</scope>
    <source>
        <strain evidence="1 2">NBRC 110957</strain>
    </source>
</reference>
<gene>
    <name evidence="1" type="ORF">ZYGR_0AG03650</name>
</gene>
<dbReference type="AlphaFoldDB" id="A0A1Q3A9H4"/>
<accession>A0A1Q3A9H4</accession>
<proteinExistence type="predicted"/>
<comment type="caution">
    <text evidence="1">The sequence shown here is derived from an EMBL/GenBank/DDBJ whole genome shotgun (WGS) entry which is preliminary data.</text>
</comment>
<dbReference type="EMBL" id="BDGX01000033">
    <property type="protein sequence ID" value="GAV52374.1"/>
    <property type="molecule type" value="Genomic_DNA"/>
</dbReference>
<organism evidence="1 2">
    <name type="scientific">Zygosaccharomyces rouxii</name>
    <dbReference type="NCBI Taxonomy" id="4956"/>
    <lineage>
        <taxon>Eukaryota</taxon>
        <taxon>Fungi</taxon>
        <taxon>Dikarya</taxon>
        <taxon>Ascomycota</taxon>
        <taxon>Saccharomycotina</taxon>
        <taxon>Saccharomycetes</taxon>
        <taxon>Saccharomycetales</taxon>
        <taxon>Saccharomycetaceae</taxon>
        <taxon>Zygosaccharomyces</taxon>
    </lineage>
</organism>
<dbReference type="OrthoDB" id="10385412at2759"/>
<sequence>MIKDEMTAQQVIKLEHDKLDELDRAAQVQIDYNNSVSNDSLTMREILELERNGTTTVD</sequence>
<protein>
    <submittedName>
        <fullName evidence="1">Uncharacterized protein</fullName>
    </submittedName>
</protein>